<evidence type="ECO:0000313" key="10">
    <source>
        <dbReference type="Proteomes" id="UP001652600"/>
    </source>
</evidence>
<protein>
    <submittedName>
        <fullName evidence="11">Metalloendoproteinase 2-MMP-like</fullName>
    </submittedName>
</protein>
<keyword evidence="3 8" id="KW-0479">Metal-binding</keyword>
<dbReference type="InterPro" id="IPR021190">
    <property type="entry name" value="Pept_M10A"/>
</dbReference>
<dbReference type="SMART" id="SM00235">
    <property type="entry name" value="ZnMc"/>
    <property type="match status" value="2"/>
</dbReference>
<evidence type="ECO:0000259" key="9">
    <source>
        <dbReference type="SMART" id="SM00235"/>
    </source>
</evidence>
<dbReference type="eggNOG" id="KOG1565">
    <property type="taxonomic scope" value="Eukaryota"/>
</dbReference>
<dbReference type="Pfam" id="PF01471">
    <property type="entry name" value="PG_binding_1"/>
    <property type="match status" value="1"/>
</dbReference>
<dbReference type="GO" id="GO:0030198">
    <property type="term" value="P:extracellular matrix organization"/>
    <property type="evidence" value="ECO:0007669"/>
    <property type="project" value="TreeGrafter"/>
</dbReference>
<dbReference type="InterPro" id="IPR006026">
    <property type="entry name" value="Peptidase_Metallo"/>
</dbReference>
<dbReference type="GO" id="GO:0031012">
    <property type="term" value="C:extracellular matrix"/>
    <property type="evidence" value="ECO:0007669"/>
    <property type="project" value="InterPro"/>
</dbReference>
<proteinExistence type="inferred from homology"/>
<dbReference type="Gene3D" id="3.40.390.10">
    <property type="entry name" value="Collagenase (Catalytic Domain)"/>
    <property type="match status" value="2"/>
</dbReference>
<dbReference type="SUPFAM" id="SSF47090">
    <property type="entry name" value="PGBD-like"/>
    <property type="match status" value="1"/>
</dbReference>
<accession>A0A1S3CA73</accession>
<dbReference type="GeneID" id="103498172"/>
<evidence type="ECO:0000256" key="7">
    <source>
        <dbReference type="PIRSR" id="PIRSR621190-1"/>
    </source>
</evidence>
<reference evidence="11" key="1">
    <citation type="submission" date="2025-08" db="UniProtKB">
        <authorList>
            <consortium name="RefSeq"/>
        </authorList>
    </citation>
    <scope>IDENTIFICATION</scope>
    <source>
        <tissue evidence="11">Stem</tissue>
    </source>
</reference>
<keyword evidence="5 8" id="KW-0862">Zinc</keyword>
<dbReference type="InterPro" id="IPR033739">
    <property type="entry name" value="M10A_MMP"/>
</dbReference>
<keyword evidence="10" id="KW-1185">Reference proteome</keyword>
<keyword evidence="8" id="KW-0106">Calcium</keyword>
<feature type="binding site" evidence="8">
    <location>
        <position position="379"/>
    </location>
    <ligand>
        <name>Zn(2+)</name>
        <dbReference type="ChEBI" id="CHEBI:29105"/>
        <label>1</label>
    </ligand>
</feature>
<sequence>METLHQMSQARCSVPDIFENNDNETNVTTSNLHIGKFKESVRMAFEIWYGRSRFNFTEVNENKGGNIRTSFERGVHGDYHPLTNDTKTLAHTFAPTDGRFHFNADKPFSVEATYGAYHLKTMALHELGHAFGLAHSPSEDSIVFPTVPTNLEKDLDTDDIKGLWELYDGFDTMLSFPSGFNEIDAMFLEFVEELDNSTGGSSSVGDNSGSRKGHNIEGTHAIKTYLQHYGYLSKNYNIIDTNGVYNNAYDEQLECSVKKYQKFFKLNESGILDRETLSQMSQPRCSVPDIFESEDNETSITTSNLHIRSRYAFFPGRPKWSDSRNLTYSLIKNFPEKFEAAIVDAFMLWFLRSRFCFTYVSEGQKSDITISFEVGDHGDGHPFKGGVLAHAFSPEDGRLHFNGDKSFSSDLEEGKYHIRTVAAHELGHSLGLAHTNIEAAIMYPTLPSNFSKILSQDDVDGLWNFYGQSEDSTKQDVISTIENNMKKYSDNMSVRIIRDKQELAKTQ</sequence>
<feature type="binding site" evidence="8">
    <location>
        <position position="434"/>
    </location>
    <ligand>
        <name>Zn(2+)</name>
        <dbReference type="ChEBI" id="CHEBI:29105"/>
        <label>2</label>
        <note>catalytic</note>
    </ligand>
</feature>
<dbReference type="RefSeq" id="XP_008458908.2">
    <property type="nucleotide sequence ID" value="XM_008460686.2"/>
</dbReference>
<keyword evidence="2" id="KW-0645">Protease</keyword>
<dbReference type="GO" id="GO:0030574">
    <property type="term" value="P:collagen catabolic process"/>
    <property type="evidence" value="ECO:0007669"/>
    <property type="project" value="TreeGrafter"/>
</dbReference>
<evidence type="ECO:0000256" key="1">
    <source>
        <dbReference type="ARBA" id="ARBA00009614"/>
    </source>
</evidence>
<feature type="binding site" evidence="8">
    <location>
        <position position="400"/>
    </location>
    <ligand>
        <name>Zn(2+)</name>
        <dbReference type="ChEBI" id="CHEBI:29105"/>
        <label>1</label>
    </ligand>
</feature>
<keyword evidence="4" id="KW-0378">Hydrolase</keyword>
<feature type="binding site" evidence="8">
    <location>
        <position position="442"/>
    </location>
    <ligand>
        <name>Zn(2+)</name>
        <dbReference type="ChEBI" id="CHEBI:29105"/>
        <label>2</label>
        <note>catalytic</note>
    </ligand>
</feature>
<evidence type="ECO:0000256" key="6">
    <source>
        <dbReference type="ARBA" id="ARBA00023049"/>
    </source>
</evidence>
<feature type="binding site" evidence="8">
    <location>
        <position position="428"/>
    </location>
    <ligand>
        <name>Zn(2+)</name>
        <dbReference type="ChEBI" id="CHEBI:29105"/>
        <label>2</label>
        <note>catalytic</note>
    </ligand>
</feature>
<evidence type="ECO:0000313" key="11">
    <source>
        <dbReference type="RefSeq" id="XP_008458908.2"/>
    </source>
</evidence>
<evidence type="ECO:0000256" key="5">
    <source>
        <dbReference type="ARBA" id="ARBA00022833"/>
    </source>
</evidence>
<evidence type="ECO:0000256" key="2">
    <source>
        <dbReference type="ARBA" id="ARBA00022670"/>
    </source>
</evidence>
<gene>
    <name evidence="11" type="primary">LOC103498172</name>
</gene>
<dbReference type="KEGG" id="cmo:103498172"/>
<evidence type="ECO:0000256" key="4">
    <source>
        <dbReference type="ARBA" id="ARBA00022801"/>
    </source>
</evidence>
<dbReference type="Proteomes" id="UP001652600">
    <property type="component" value="Chromosome 9"/>
</dbReference>
<dbReference type="PANTHER" id="PTHR10201">
    <property type="entry name" value="MATRIX METALLOPROTEINASE"/>
    <property type="match status" value="1"/>
</dbReference>
<feature type="domain" description="Peptidase metallopeptidase" evidence="9">
    <location>
        <begin position="316"/>
        <end position="468"/>
    </location>
</feature>
<dbReference type="InParanoid" id="A0A1S3CA73"/>
<feature type="binding site" evidence="8">
    <location>
        <position position="390"/>
    </location>
    <ligand>
        <name>Zn(2+)</name>
        <dbReference type="ChEBI" id="CHEBI:29105"/>
        <label>1</label>
    </ligand>
</feature>
<dbReference type="CDD" id="cd04278">
    <property type="entry name" value="ZnMc_MMP"/>
    <property type="match status" value="1"/>
</dbReference>
<comment type="cofactor">
    <cofactor evidence="8">
        <name>Ca(2+)</name>
        <dbReference type="ChEBI" id="CHEBI:29108"/>
    </cofactor>
    <text evidence="8">Can bind about 5 Ca(2+) ions per subunit.</text>
</comment>
<evidence type="ECO:0000256" key="8">
    <source>
        <dbReference type="PIRSR" id="PIRSR621190-2"/>
    </source>
</evidence>
<name>A0A1S3CA73_CUCME</name>
<dbReference type="InterPro" id="IPR024079">
    <property type="entry name" value="MetalloPept_cat_dom_sf"/>
</dbReference>
<dbReference type="InterPro" id="IPR002477">
    <property type="entry name" value="Peptidoglycan-bd-like"/>
</dbReference>
<dbReference type="GO" id="GO:0004222">
    <property type="term" value="F:metalloendopeptidase activity"/>
    <property type="evidence" value="ECO:0007669"/>
    <property type="project" value="InterPro"/>
</dbReference>
<feature type="binding site" evidence="8">
    <location>
        <position position="367"/>
    </location>
    <ligand>
        <name>Ca(2+)</name>
        <dbReference type="ChEBI" id="CHEBI:29108"/>
        <label>2</label>
    </ligand>
</feature>
<organism evidence="10 11">
    <name type="scientific">Cucumis melo</name>
    <name type="common">Muskmelon</name>
    <dbReference type="NCBI Taxonomy" id="3656"/>
    <lineage>
        <taxon>Eukaryota</taxon>
        <taxon>Viridiplantae</taxon>
        <taxon>Streptophyta</taxon>
        <taxon>Embryophyta</taxon>
        <taxon>Tracheophyta</taxon>
        <taxon>Spermatophyta</taxon>
        <taxon>Magnoliopsida</taxon>
        <taxon>eudicotyledons</taxon>
        <taxon>Gunneridae</taxon>
        <taxon>Pentapetalae</taxon>
        <taxon>rosids</taxon>
        <taxon>fabids</taxon>
        <taxon>Cucurbitales</taxon>
        <taxon>Cucurbitaceae</taxon>
        <taxon>Benincaseae</taxon>
        <taxon>Cucumis</taxon>
    </lineage>
</organism>
<dbReference type="InterPro" id="IPR036365">
    <property type="entry name" value="PGBD-like_sf"/>
</dbReference>
<comment type="similarity">
    <text evidence="1">Belongs to the peptidase M10A family. Matrix metalloproteinases (MMPs) subfamily.</text>
</comment>
<dbReference type="GO" id="GO:0008270">
    <property type="term" value="F:zinc ion binding"/>
    <property type="evidence" value="ECO:0007669"/>
    <property type="project" value="InterPro"/>
</dbReference>
<keyword evidence="6" id="KW-0482">Metalloprotease</keyword>
<feature type="binding site" evidence="8">
    <location>
        <position position="424"/>
    </location>
    <ligand>
        <name>Zn(2+)</name>
        <dbReference type="ChEBI" id="CHEBI:29105"/>
        <label>2</label>
        <note>catalytic</note>
    </ligand>
</feature>
<dbReference type="AlphaFoldDB" id="A0A1S3CA73"/>
<feature type="binding site" evidence="8">
    <location>
        <position position="377"/>
    </location>
    <ligand>
        <name>Zn(2+)</name>
        <dbReference type="ChEBI" id="CHEBI:29105"/>
        <label>1</label>
    </ligand>
</feature>
<dbReference type="InterPro" id="IPR001818">
    <property type="entry name" value="Pept_M10_metallopeptidase"/>
</dbReference>
<dbReference type="PANTHER" id="PTHR10201:SF213">
    <property type="entry name" value="METALLOENDOPROTEINASE 2-MMP-LIKE"/>
    <property type="match status" value="1"/>
</dbReference>
<comment type="cofactor">
    <cofactor evidence="8">
        <name>Zn(2+)</name>
        <dbReference type="ChEBI" id="CHEBI:29105"/>
    </cofactor>
    <text evidence="8">Binds 2 Zn(2+) ions per subunit.</text>
</comment>
<dbReference type="Pfam" id="PF00413">
    <property type="entry name" value="Peptidase_M10"/>
    <property type="match status" value="2"/>
</dbReference>
<feature type="binding site" description="in inhibited form" evidence="8">
    <location>
        <position position="285"/>
    </location>
    <ligand>
        <name>Zn(2+)</name>
        <dbReference type="ChEBI" id="CHEBI:29105"/>
        <label>2</label>
        <note>catalytic</note>
    </ligand>
</feature>
<feature type="active site" evidence="7">
    <location>
        <position position="425"/>
    </location>
</feature>
<dbReference type="GO" id="GO:0006508">
    <property type="term" value="P:proteolysis"/>
    <property type="evidence" value="ECO:0007669"/>
    <property type="project" value="UniProtKB-KW"/>
</dbReference>
<dbReference type="PRINTS" id="PR00138">
    <property type="entry name" value="MATRIXIN"/>
</dbReference>
<feature type="domain" description="Peptidase metallopeptidase" evidence="9">
    <location>
        <begin position="14"/>
        <end position="169"/>
    </location>
</feature>
<feature type="binding site" evidence="8">
    <location>
        <position position="385"/>
    </location>
    <ligand>
        <name>Ca(2+)</name>
        <dbReference type="ChEBI" id="CHEBI:29108"/>
        <label>3</label>
    </ligand>
</feature>
<evidence type="ECO:0000256" key="3">
    <source>
        <dbReference type="ARBA" id="ARBA00022723"/>
    </source>
</evidence>
<dbReference type="Gramene" id="MELO3C021497.2.1">
    <property type="protein sequence ID" value="MELO3C021497.2.1"/>
    <property type="gene ID" value="MELO3C021497.2"/>
</dbReference>
<dbReference type="SUPFAM" id="SSF55486">
    <property type="entry name" value="Metalloproteases ('zincins'), catalytic domain"/>
    <property type="match status" value="2"/>
</dbReference>